<dbReference type="Proteomes" id="UP001177769">
    <property type="component" value="Chromosome"/>
</dbReference>
<evidence type="ECO:0000256" key="1">
    <source>
        <dbReference type="SAM" id="SignalP"/>
    </source>
</evidence>
<dbReference type="RefSeq" id="WP_285231512.1">
    <property type="nucleotide sequence ID" value="NZ_CP116346.1"/>
</dbReference>
<dbReference type="KEGG" id="pais:PFX98_16180"/>
<feature type="domain" description="Ice-binding protein C-terminal" evidence="2">
    <location>
        <begin position="187"/>
        <end position="210"/>
    </location>
</feature>
<gene>
    <name evidence="3" type="ORF">PFX98_16180</name>
</gene>
<keyword evidence="1" id="KW-0732">Signal</keyword>
<feature type="chain" id="PRO_5041651868" evidence="1">
    <location>
        <begin position="20"/>
        <end position="211"/>
    </location>
</feature>
<dbReference type="PROSITE" id="PS51257">
    <property type="entry name" value="PROKAR_LIPOPROTEIN"/>
    <property type="match status" value="1"/>
</dbReference>
<sequence length="211" mass="21674">MKRRLLAIASFAIACGAQASVISFETATSGAGAQASAAAYLSVVSGAMADASHQQTVLSLYDGVSNHSVFGGSVSNVAYMSTIDFGVSDALAGLWSLRAGVDFGHGGAIFLDGVALGYKSTDMWWGGSYADVNQSFQFSNVSIAAGSHQLKIVGLEGCCDGGTQAQFATNGRSFQTFGANDGLVQRVPEPGTLVLLAGSLGAFGLSRRRKR</sequence>
<proteinExistence type="predicted"/>
<dbReference type="EMBL" id="CP116346">
    <property type="protein sequence ID" value="WIT10444.1"/>
    <property type="molecule type" value="Genomic_DNA"/>
</dbReference>
<keyword evidence="4" id="KW-1185">Reference proteome</keyword>
<dbReference type="Pfam" id="PF07589">
    <property type="entry name" value="PEP-CTERM"/>
    <property type="match status" value="1"/>
</dbReference>
<organism evidence="3 4">
    <name type="scientific">Paucibacter sediminis</name>
    <dbReference type="NCBI Taxonomy" id="3019553"/>
    <lineage>
        <taxon>Bacteria</taxon>
        <taxon>Pseudomonadati</taxon>
        <taxon>Pseudomonadota</taxon>
        <taxon>Betaproteobacteria</taxon>
        <taxon>Burkholderiales</taxon>
        <taxon>Sphaerotilaceae</taxon>
        <taxon>Roseateles</taxon>
    </lineage>
</organism>
<feature type="signal peptide" evidence="1">
    <location>
        <begin position="1"/>
        <end position="19"/>
    </location>
</feature>
<name>A0AA95SUF4_9BURK</name>
<dbReference type="AlphaFoldDB" id="A0AA95SUF4"/>
<evidence type="ECO:0000259" key="2">
    <source>
        <dbReference type="Pfam" id="PF07589"/>
    </source>
</evidence>
<dbReference type="NCBIfam" id="NF038118">
    <property type="entry name" value="PEP_CTERM_CCXG"/>
    <property type="match status" value="1"/>
</dbReference>
<accession>A0AA95SUF4</accession>
<evidence type="ECO:0000313" key="3">
    <source>
        <dbReference type="EMBL" id="WIT10444.1"/>
    </source>
</evidence>
<evidence type="ECO:0000313" key="4">
    <source>
        <dbReference type="Proteomes" id="UP001177769"/>
    </source>
</evidence>
<protein>
    <submittedName>
        <fullName evidence="3">CCXG family PEP-CTERM protein</fullName>
    </submittedName>
</protein>
<dbReference type="NCBIfam" id="TIGR02595">
    <property type="entry name" value="PEP_CTERM"/>
    <property type="match status" value="1"/>
</dbReference>
<reference evidence="3" key="1">
    <citation type="submission" date="2023-01" db="EMBL/GenBank/DDBJ databases">
        <title>Whole genome sequence of Paucibacter sp. S2-9 isolated from pond sediment.</title>
        <authorList>
            <person name="Jung J.Y."/>
        </authorList>
    </citation>
    <scope>NUCLEOTIDE SEQUENCE</scope>
    <source>
        <strain evidence="3">S2-9</strain>
    </source>
</reference>
<dbReference type="InterPro" id="IPR013424">
    <property type="entry name" value="Ice-binding_C"/>
</dbReference>